<proteinExistence type="predicted"/>
<evidence type="ECO:0000313" key="5">
    <source>
        <dbReference type="EMBL" id="TDW99223.1"/>
    </source>
</evidence>
<dbReference type="GO" id="GO:0016787">
    <property type="term" value="F:hydrolase activity"/>
    <property type="evidence" value="ECO:0007669"/>
    <property type="project" value="UniProtKB-KW"/>
</dbReference>
<dbReference type="InterPro" id="IPR010016">
    <property type="entry name" value="PxpB"/>
</dbReference>
<evidence type="ECO:0000313" key="6">
    <source>
        <dbReference type="Proteomes" id="UP000294498"/>
    </source>
</evidence>
<dbReference type="NCBIfam" id="TIGR00370">
    <property type="entry name" value="5-oxoprolinase subunit PxpB"/>
    <property type="match status" value="1"/>
</dbReference>
<dbReference type="EMBL" id="SODV01000001">
    <property type="protein sequence ID" value="TDW99223.1"/>
    <property type="molecule type" value="Genomic_DNA"/>
</dbReference>
<dbReference type="GO" id="GO:0005524">
    <property type="term" value="F:ATP binding"/>
    <property type="evidence" value="ECO:0007669"/>
    <property type="project" value="UniProtKB-KW"/>
</dbReference>
<evidence type="ECO:0000256" key="3">
    <source>
        <dbReference type="ARBA" id="ARBA00022840"/>
    </source>
</evidence>
<evidence type="ECO:0000256" key="1">
    <source>
        <dbReference type="ARBA" id="ARBA00022741"/>
    </source>
</evidence>
<dbReference type="SUPFAM" id="SSF50891">
    <property type="entry name" value="Cyclophilin-like"/>
    <property type="match status" value="1"/>
</dbReference>
<dbReference type="Pfam" id="PF02682">
    <property type="entry name" value="CT_C_D"/>
    <property type="match status" value="1"/>
</dbReference>
<dbReference type="InterPro" id="IPR029000">
    <property type="entry name" value="Cyclophilin-like_dom_sf"/>
</dbReference>
<keyword evidence="2" id="KW-0378">Hydrolase</keyword>
<feature type="domain" description="Carboxyltransferase" evidence="4">
    <location>
        <begin position="2"/>
        <end position="211"/>
    </location>
</feature>
<dbReference type="PANTHER" id="PTHR34698">
    <property type="entry name" value="5-OXOPROLINASE SUBUNIT B"/>
    <property type="match status" value="1"/>
</dbReference>
<dbReference type="Proteomes" id="UP000294498">
    <property type="component" value="Unassembled WGS sequence"/>
</dbReference>
<organism evidence="5 6">
    <name type="scientific">Dinghuibacter silviterrae</name>
    <dbReference type="NCBI Taxonomy" id="1539049"/>
    <lineage>
        <taxon>Bacteria</taxon>
        <taxon>Pseudomonadati</taxon>
        <taxon>Bacteroidota</taxon>
        <taxon>Chitinophagia</taxon>
        <taxon>Chitinophagales</taxon>
        <taxon>Chitinophagaceae</taxon>
        <taxon>Dinghuibacter</taxon>
    </lineage>
</organism>
<reference evidence="5 6" key="1">
    <citation type="submission" date="2019-03" db="EMBL/GenBank/DDBJ databases">
        <title>Genomic Encyclopedia of Type Strains, Phase IV (KMG-IV): sequencing the most valuable type-strain genomes for metagenomic binning, comparative biology and taxonomic classification.</title>
        <authorList>
            <person name="Goeker M."/>
        </authorList>
    </citation>
    <scope>NUCLEOTIDE SEQUENCE [LARGE SCALE GENOMIC DNA]</scope>
    <source>
        <strain evidence="5 6">DSM 100059</strain>
    </source>
</reference>
<sequence length="233" mass="26227">MYTIYPVGERALAIQWGEGIDEQTNDAILGIFQWLKEKKIPGVTDLIPAYQTLTLVYDPVQTRRVTGAPSAYEWLYGELRYLLEDQREMPLPPSRRIDLPVCYDPSLGPDQEALCRQKGVSPEVLVELHTRREYKVYMIGFLPGFAYMGMVDDRIAVPRKREPAKHIPPGSVGIAAVQTGIYPVSSPGGWHIIGRTPLALFDPASEDPVFFRAGDRVRFVPITLDAYYGYTGH</sequence>
<keyword evidence="3" id="KW-0067">ATP-binding</keyword>
<dbReference type="OrthoDB" id="9778567at2"/>
<dbReference type="InterPro" id="IPR003833">
    <property type="entry name" value="CT_C_D"/>
</dbReference>
<accession>A0A4R8DMM5</accession>
<gene>
    <name evidence="5" type="ORF">EDB95_0232</name>
</gene>
<dbReference type="Gene3D" id="2.40.100.10">
    <property type="entry name" value="Cyclophilin-like"/>
    <property type="match status" value="1"/>
</dbReference>
<dbReference type="Gene3D" id="3.30.1360.40">
    <property type="match status" value="1"/>
</dbReference>
<keyword evidence="6" id="KW-1185">Reference proteome</keyword>
<name>A0A4R8DMM5_9BACT</name>
<dbReference type="SUPFAM" id="SSF160467">
    <property type="entry name" value="PH0987 N-terminal domain-like"/>
    <property type="match status" value="1"/>
</dbReference>
<dbReference type="AlphaFoldDB" id="A0A4R8DMM5"/>
<comment type="caution">
    <text evidence="5">The sequence shown here is derived from an EMBL/GenBank/DDBJ whole genome shotgun (WGS) entry which is preliminary data.</text>
</comment>
<dbReference type="PANTHER" id="PTHR34698:SF2">
    <property type="entry name" value="5-OXOPROLINASE SUBUNIT B"/>
    <property type="match status" value="1"/>
</dbReference>
<evidence type="ECO:0000256" key="2">
    <source>
        <dbReference type="ARBA" id="ARBA00022801"/>
    </source>
</evidence>
<protein>
    <submittedName>
        <fullName evidence="5">Inhibitor of KinA</fullName>
    </submittedName>
</protein>
<evidence type="ECO:0000259" key="4">
    <source>
        <dbReference type="SMART" id="SM00796"/>
    </source>
</evidence>
<keyword evidence="1" id="KW-0547">Nucleotide-binding</keyword>
<dbReference type="SMART" id="SM00796">
    <property type="entry name" value="AHS1"/>
    <property type="match status" value="1"/>
</dbReference>
<dbReference type="RefSeq" id="WP_133989750.1">
    <property type="nucleotide sequence ID" value="NZ_SODV01000001.1"/>
</dbReference>